<dbReference type="PANTHER" id="PTHR40459">
    <property type="entry name" value="CONSERVED HYPOTHETICAL ALANINE AND LEUCINE RICH PROTEIN"/>
    <property type="match status" value="1"/>
</dbReference>
<dbReference type="RefSeq" id="WP_054874227.1">
    <property type="nucleotide sequence ID" value="NZ_LKET01000026.1"/>
</dbReference>
<dbReference type="SUPFAM" id="SSF51735">
    <property type="entry name" value="NAD(P)-binding Rossmann-fold domains"/>
    <property type="match status" value="1"/>
</dbReference>
<dbReference type="Pfam" id="PF10728">
    <property type="entry name" value="DUF2520"/>
    <property type="match status" value="1"/>
</dbReference>
<feature type="domain" description="DUF2520" evidence="2">
    <location>
        <begin position="138"/>
        <end position="265"/>
    </location>
</feature>
<dbReference type="InterPro" id="IPR018931">
    <property type="entry name" value="DUF2520"/>
</dbReference>
<dbReference type="Gene3D" id="3.40.50.720">
    <property type="entry name" value="NAD(P)-binding Rossmann-like Domain"/>
    <property type="match status" value="1"/>
</dbReference>
<name>A0A0N8NTM3_9CLOT</name>
<gene>
    <name evidence="3" type="ORF">OXPF_11230</name>
</gene>
<dbReference type="AlphaFoldDB" id="A0A0N8NTM3"/>
<dbReference type="OrthoDB" id="9810755at2"/>
<evidence type="ECO:0000313" key="4">
    <source>
        <dbReference type="Proteomes" id="UP000050326"/>
    </source>
</evidence>
<dbReference type="InterPro" id="IPR037108">
    <property type="entry name" value="TM1727-like_C_sf"/>
</dbReference>
<dbReference type="Proteomes" id="UP000050326">
    <property type="component" value="Unassembled WGS sequence"/>
</dbReference>
<evidence type="ECO:0000313" key="3">
    <source>
        <dbReference type="EMBL" id="KPU45232.1"/>
    </source>
</evidence>
<dbReference type="EMBL" id="LKET01000026">
    <property type="protein sequence ID" value="KPU45232.1"/>
    <property type="molecule type" value="Genomic_DNA"/>
</dbReference>
<dbReference type="SUPFAM" id="SSF48179">
    <property type="entry name" value="6-phosphogluconate dehydrogenase C-terminal domain-like"/>
    <property type="match status" value="1"/>
</dbReference>
<organism evidence="3 4">
    <name type="scientific">Oxobacter pfennigii</name>
    <dbReference type="NCBI Taxonomy" id="36849"/>
    <lineage>
        <taxon>Bacteria</taxon>
        <taxon>Bacillati</taxon>
        <taxon>Bacillota</taxon>
        <taxon>Clostridia</taxon>
        <taxon>Eubacteriales</taxon>
        <taxon>Clostridiaceae</taxon>
        <taxon>Oxobacter</taxon>
    </lineage>
</organism>
<dbReference type="InterPro" id="IPR036291">
    <property type="entry name" value="NAD(P)-bd_dom_sf"/>
</dbReference>
<evidence type="ECO:0000259" key="1">
    <source>
        <dbReference type="Pfam" id="PF10727"/>
    </source>
</evidence>
<dbReference type="InterPro" id="IPR008927">
    <property type="entry name" value="6-PGluconate_DH-like_C_sf"/>
</dbReference>
<reference evidence="3 4" key="1">
    <citation type="submission" date="2015-09" db="EMBL/GenBank/DDBJ databases">
        <title>Genome sequence of Oxobacter pfennigii DSM 3222.</title>
        <authorList>
            <person name="Poehlein A."/>
            <person name="Bengelsdorf F.R."/>
            <person name="Schiel-Bengelsdorf B."/>
            <person name="Duerre P."/>
            <person name="Daniel R."/>
        </authorList>
    </citation>
    <scope>NUCLEOTIDE SEQUENCE [LARGE SCALE GENOMIC DNA]</scope>
    <source>
        <strain evidence="3 4">DSM 3222</strain>
    </source>
</reference>
<dbReference type="Pfam" id="PF10727">
    <property type="entry name" value="Rossmann-like"/>
    <property type="match status" value="1"/>
</dbReference>
<keyword evidence="4" id="KW-1185">Reference proteome</keyword>
<proteinExistence type="predicted"/>
<dbReference type="PANTHER" id="PTHR40459:SF1">
    <property type="entry name" value="CONSERVED HYPOTHETICAL ALANINE AND LEUCINE RICH PROTEIN"/>
    <property type="match status" value="1"/>
</dbReference>
<feature type="domain" description="Putative oxidoreductase/dehydrogenase Rossmann-like" evidence="1">
    <location>
        <begin position="2"/>
        <end position="120"/>
    </location>
</feature>
<dbReference type="STRING" id="36849.OXPF_11230"/>
<dbReference type="InterPro" id="IPR019665">
    <property type="entry name" value="OxRdtase/DH_put_Rossmann_dom"/>
</dbReference>
<evidence type="ECO:0000259" key="2">
    <source>
        <dbReference type="Pfam" id="PF10728"/>
    </source>
</evidence>
<accession>A0A0N8NTM3</accession>
<dbReference type="PATRIC" id="fig|36849.3.peg.1199"/>
<protein>
    <submittedName>
        <fullName evidence="3">Arogenate dehydrogenase</fullName>
    </submittedName>
</protein>
<comment type="caution">
    <text evidence="3">The sequence shown here is derived from an EMBL/GenBank/DDBJ whole genome shotgun (WGS) entry which is preliminary data.</text>
</comment>
<sequence length="293" mass="31740">MKIGFIGAGRVGKSLGLYFKSHDLNVLGYYSRTAKSAQDAAILTASREFTTLKALADSSDIIFITVPDQALAEIDRKAAAIIQEYAIKPAITWIHVSGAHPSFCLDSIKKAGCAVGSMHPLQSFSEPVPSAARLSQAWFTIEGTEKAVQAVKTILAKTGGNYSLIEAENKPLYHAGACVISNFLVTLVESGIQCFEASGMGREDVFRAIEPLIDATLSNIREKGTIDALTGPIVRGDFNTVGAHLQALEARLPLELDFYKSLALKTALMLDGKRLTPEQTKKFQRILEEKTHV</sequence>
<dbReference type="Gene3D" id="1.10.1040.20">
    <property type="entry name" value="ProC-like, C-terminal domain"/>
    <property type="match status" value="1"/>
</dbReference>